<dbReference type="SUPFAM" id="SSF46785">
    <property type="entry name" value="Winged helix' DNA-binding domain"/>
    <property type="match status" value="1"/>
</dbReference>
<protein>
    <recommendedName>
        <fullName evidence="6">Bifunctional ligase/repressor BirA</fullName>
    </recommendedName>
    <alternativeName>
        <fullName evidence="6">Biotin operon repressor</fullName>
    </alternativeName>
    <alternativeName>
        <fullName evidence="6">Biotin--[acetyl-CoA-carboxylase] ligase</fullName>
        <ecNumber evidence="6">6.3.4.15</ecNumber>
    </alternativeName>
    <alternativeName>
        <fullName evidence="6">Biotin--protein ligase</fullName>
    </alternativeName>
    <alternativeName>
        <fullName evidence="6">Biotin-[acetyl-CoA carboxylase] synthetase</fullName>
    </alternativeName>
</protein>
<dbReference type="Gene3D" id="1.10.10.10">
    <property type="entry name" value="Winged helix-like DNA-binding domain superfamily/Winged helix DNA-binding domain"/>
    <property type="match status" value="1"/>
</dbReference>
<dbReference type="Pfam" id="PF08279">
    <property type="entry name" value="HTH_11"/>
    <property type="match status" value="1"/>
</dbReference>
<dbReference type="InterPro" id="IPR004143">
    <property type="entry name" value="BPL_LPL_catalytic"/>
</dbReference>
<dbReference type="InterPro" id="IPR036390">
    <property type="entry name" value="WH_DNA-bd_sf"/>
</dbReference>
<proteinExistence type="inferred from homology"/>
<evidence type="ECO:0000256" key="3">
    <source>
        <dbReference type="ARBA" id="ARBA00022840"/>
    </source>
</evidence>
<keyword evidence="6" id="KW-0678">Repressor</keyword>
<dbReference type="NCBIfam" id="NF008847">
    <property type="entry name" value="PRK11886.1-2"/>
    <property type="match status" value="1"/>
</dbReference>
<reference evidence="9" key="1">
    <citation type="submission" date="2018-08" db="EMBL/GenBank/DDBJ databases">
        <title>Thalassotalea euphylliae genome.</title>
        <authorList>
            <person name="Summers S."/>
            <person name="Rice S.A."/>
            <person name="Freckelton M.L."/>
            <person name="Nedved B.T."/>
            <person name="Hadfield M.G."/>
        </authorList>
    </citation>
    <scope>NUCLEOTIDE SEQUENCE [LARGE SCALE GENOMIC DNA]</scope>
    <source>
        <strain evidence="9">H3</strain>
    </source>
</reference>
<feature type="binding site" evidence="6">
    <location>
        <begin position="92"/>
        <end position="94"/>
    </location>
    <ligand>
        <name>biotin</name>
        <dbReference type="ChEBI" id="CHEBI:57586"/>
    </ligand>
</feature>
<evidence type="ECO:0000256" key="2">
    <source>
        <dbReference type="ARBA" id="ARBA00022741"/>
    </source>
</evidence>
<gene>
    <name evidence="6 8" type="primary">birA</name>
    <name evidence="8" type="ORF">DXX94_09830</name>
</gene>
<dbReference type="InterPro" id="IPR036388">
    <property type="entry name" value="WH-like_DNA-bd_sf"/>
</dbReference>
<dbReference type="GO" id="GO:0005737">
    <property type="term" value="C:cytoplasm"/>
    <property type="evidence" value="ECO:0007669"/>
    <property type="project" value="TreeGrafter"/>
</dbReference>
<dbReference type="GO" id="GO:0003677">
    <property type="term" value="F:DNA binding"/>
    <property type="evidence" value="ECO:0007669"/>
    <property type="project" value="UniProtKB-UniRule"/>
</dbReference>
<comment type="caution">
    <text evidence="8">The sequence shown here is derived from an EMBL/GenBank/DDBJ whole genome shotgun (WGS) entry which is preliminary data.</text>
</comment>
<dbReference type="InterPro" id="IPR008988">
    <property type="entry name" value="Transcriptional_repressor_C"/>
</dbReference>
<dbReference type="Pfam" id="PF03099">
    <property type="entry name" value="BPL_LplA_LipB"/>
    <property type="match status" value="1"/>
</dbReference>
<evidence type="ECO:0000256" key="6">
    <source>
        <dbReference type="HAMAP-Rule" id="MF_00978"/>
    </source>
</evidence>
<feature type="binding site" evidence="6">
    <location>
        <position position="187"/>
    </location>
    <ligand>
        <name>biotin</name>
        <dbReference type="ChEBI" id="CHEBI:57586"/>
    </ligand>
</feature>
<feature type="domain" description="BPL/LPL catalytic" evidence="7">
    <location>
        <begin position="69"/>
        <end position="263"/>
    </location>
</feature>
<keyword evidence="6" id="KW-0804">Transcription</keyword>
<dbReference type="InterPro" id="IPR013196">
    <property type="entry name" value="HTH_11"/>
</dbReference>
<keyword evidence="3 6" id="KW-0067">ATP-binding</keyword>
<organism evidence="8 9">
    <name type="scientific">Thalassotalea euphylliae</name>
    <dbReference type="NCBI Taxonomy" id="1655234"/>
    <lineage>
        <taxon>Bacteria</taxon>
        <taxon>Pseudomonadati</taxon>
        <taxon>Pseudomonadota</taxon>
        <taxon>Gammaproteobacteria</taxon>
        <taxon>Alteromonadales</taxon>
        <taxon>Colwelliaceae</taxon>
        <taxon>Thalassotalea</taxon>
    </lineage>
</organism>
<dbReference type="AlphaFoldDB" id="A0A3E0U2P6"/>
<dbReference type="RefSeq" id="WP_116015509.1">
    <property type="nucleotide sequence ID" value="NZ_QUOT01000001.1"/>
</dbReference>
<dbReference type="InterPro" id="IPR003142">
    <property type="entry name" value="BPL_C"/>
</dbReference>
<keyword evidence="2 6" id="KW-0547">Nucleotide-binding</keyword>
<dbReference type="PANTHER" id="PTHR12835:SF5">
    <property type="entry name" value="BIOTIN--PROTEIN LIGASE"/>
    <property type="match status" value="1"/>
</dbReference>
<feature type="DNA-binding region" description="H-T-H motif" evidence="6">
    <location>
        <begin position="21"/>
        <end position="40"/>
    </location>
</feature>
<feature type="binding site" evidence="6">
    <location>
        <position position="116"/>
    </location>
    <ligand>
        <name>biotin</name>
        <dbReference type="ChEBI" id="CHEBI:57586"/>
    </ligand>
</feature>
<evidence type="ECO:0000256" key="5">
    <source>
        <dbReference type="ARBA" id="ARBA00047846"/>
    </source>
</evidence>
<feature type="binding site" evidence="6">
    <location>
        <begin position="120"/>
        <end position="122"/>
    </location>
    <ligand>
        <name>biotin</name>
        <dbReference type="ChEBI" id="CHEBI:57586"/>
    </ligand>
</feature>
<evidence type="ECO:0000256" key="1">
    <source>
        <dbReference type="ARBA" id="ARBA00022598"/>
    </source>
</evidence>
<evidence type="ECO:0000313" key="8">
    <source>
        <dbReference type="EMBL" id="REL30994.1"/>
    </source>
</evidence>
<dbReference type="NCBIfam" id="TIGR00121">
    <property type="entry name" value="birA_ligase"/>
    <property type="match status" value="1"/>
</dbReference>
<accession>A0A3E0U2P6</accession>
<dbReference type="CDD" id="cd16442">
    <property type="entry name" value="BPL"/>
    <property type="match status" value="1"/>
</dbReference>
<sequence>MSKSVREKLIQALASGKFVSGQDIADELSVSRAAISKQVTVLQQMGLDIFKVRGKGYQLAKPLVLLDKVSISDALEQLSATNSVEVHTLIDSTNDYLLRKLPNQVEPGQACIAEFQSQGRGRRGRQWISPFGSHLYLSYYRYLADGMSSAMGLSLLTALAISDAINALYNVQVQLKWPNDVYLDGVKLAGILIDLEGQASGACHSVIGIGLNLNMPEQAANDIDQPWTDLQRHLSQSAESQIDRNQLAVAIIVALNQRLAQQESQGIETMLADWHQQDLFLNQPVRLITGDKEQQGICRGVNAQGALLFEQNGQVKPVHGGEVSLRGNNFES</sequence>
<dbReference type="SUPFAM" id="SSF50037">
    <property type="entry name" value="C-terminal domain of transcriptional repressors"/>
    <property type="match status" value="1"/>
</dbReference>
<evidence type="ECO:0000313" key="9">
    <source>
        <dbReference type="Proteomes" id="UP000256899"/>
    </source>
</evidence>
<keyword evidence="9" id="KW-1185">Reference proteome</keyword>
<comment type="function">
    <text evidence="6">Acts both as a biotin--[acetyl-CoA-carboxylase] ligase and a biotin-operon repressor. In the presence of ATP, BirA activates biotin to form the BirA-biotinyl-5'-adenylate (BirA-bio-5'-AMP or holoBirA) complex. HoloBirA can either transfer the biotinyl moiety to the biotin carboxyl carrier protein (BCCP) subunit of acetyl-CoA carboxylase, or bind to the biotin operator site and inhibit transcription of the operon.</text>
</comment>
<keyword evidence="4 6" id="KW-0092">Biotin</keyword>
<dbReference type="EMBL" id="QUOT01000001">
    <property type="protein sequence ID" value="REL30994.1"/>
    <property type="molecule type" value="Genomic_DNA"/>
</dbReference>
<comment type="similarity">
    <text evidence="6">Belongs to the biotin--protein ligase family.</text>
</comment>
<keyword evidence="1 6" id="KW-0436">Ligase</keyword>
<dbReference type="Proteomes" id="UP000256899">
    <property type="component" value="Unassembled WGS sequence"/>
</dbReference>
<dbReference type="Gene3D" id="2.30.30.100">
    <property type="match status" value="1"/>
</dbReference>
<dbReference type="GO" id="GO:0005524">
    <property type="term" value="F:ATP binding"/>
    <property type="evidence" value="ECO:0007669"/>
    <property type="project" value="UniProtKB-UniRule"/>
</dbReference>
<dbReference type="InterPro" id="IPR045864">
    <property type="entry name" value="aa-tRNA-synth_II/BPL/LPL"/>
</dbReference>
<evidence type="ECO:0000259" key="7">
    <source>
        <dbReference type="PROSITE" id="PS51733"/>
    </source>
</evidence>
<dbReference type="Pfam" id="PF02237">
    <property type="entry name" value="BPL_C"/>
    <property type="match status" value="1"/>
</dbReference>
<name>A0A3E0U2P6_9GAMM</name>
<dbReference type="PROSITE" id="PS51733">
    <property type="entry name" value="BPL_LPL_CATALYTIC"/>
    <property type="match status" value="1"/>
</dbReference>
<comment type="catalytic activity">
    <reaction evidence="5 6">
        <text>biotin + L-lysyl-[protein] + ATP = N(6)-biotinyl-L-lysyl-[protein] + AMP + diphosphate + H(+)</text>
        <dbReference type="Rhea" id="RHEA:11756"/>
        <dbReference type="Rhea" id="RHEA-COMP:9752"/>
        <dbReference type="Rhea" id="RHEA-COMP:10505"/>
        <dbReference type="ChEBI" id="CHEBI:15378"/>
        <dbReference type="ChEBI" id="CHEBI:29969"/>
        <dbReference type="ChEBI" id="CHEBI:30616"/>
        <dbReference type="ChEBI" id="CHEBI:33019"/>
        <dbReference type="ChEBI" id="CHEBI:57586"/>
        <dbReference type="ChEBI" id="CHEBI:83144"/>
        <dbReference type="ChEBI" id="CHEBI:456215"/>
        <dbReference type="EC" id="6.3.4.15"/>
    </reaction>
</comment>
<dbReference type="HAMAP" id="MF_00978">
    <property type="entry name" value="Bifunct_BirA"/>
    <property type="match status" value="1"/>
</dbReference>
<dbReference type="SUPFAM" id="SSF55681">
    <property type="entry name" value="Class II aaRS and biotin synthetases"/>
    <property type="match status" value="1"/>
</dbReference>
<dbReference type="Gene3D" id="3.30.930.10">
    <property type="entry name" value="Bira Bifunctional Protein, Domain 2"/>
    <property type="match status" value="1"/>
</dbReference>
<dbReference type="EC" id="6.3.4.15" evidence="6"/>
<dbReference type="GO" id="GO:0006355">
    <property type="term" value="P:regulation of DNA-templated transcription"/>
    <property type="evidence" value="ECO:0007669"/>
    <property type="project" value="UniProtKB-UniRule"/>
</dbReference>
<keyword evidence="6" id="KW-0805">Transcription regulation</keyword>
<dbReference type="InterPro" id="IPR004408">
    <property type="entry name" value="Biotin_CoA_COase_ligase"/>
</dbReference>
<evidence type="ECO:0000256" key="4">
    <source>
        <dbReference type="ARBA" id="ARBA00023267"/>
    </source>
</evidence>
<dbReference type="PANTHER" id="PTHR12835">
    <property type="entry name" value="BIOTIN PROTEIN LIGASE"/>
    <property type="match status" value="1"/>
</dbReference>
<keyword evidence="6" id="KW-0238">DNA-binding</keyword>
<dbReference type="InterPro" id="IPR030855">
    <property type="entry name" value="Bifunct_BirA"/>
</dbReference>
<dbReference type="GO" id="GO:0004077">
    <property type="term" value="F:biotin--[biotin carboxyl-carrier protein] ligase activity"/>
    <property type="evidence" value="ECO:0007669"/>
    <property type="project" value="UniProtKB-UniRule"/>
</dbReference>